<feature type="region of interest" description="Disordered" evidence="1">
    <location>
        <begin position="18"/>
        <end position="38"/>
    </location>
</feature>
<name>A0A9Q0YFW2_HOLLE</name>
<feature type="compositionally biased region" description="Basic and acidic residues" evidence="1">
    <location>
        <begin position="18"/>
        <end position="27"/>
    </location>
</feature>
<feature type="compositionally biased region" description="Polar residues" evidence="1">
    <location>
        <begin position="66"/>
        <end position="83"/>
    </location>
</feature>
<evidence type="ECO:0000256" key="1">
    <source>
        <dbReference type="SAM" id="MobiDB-lite"/>
    </source>
</evidence>
<gene>
    <name evidence="2" type="ORF">HOLleu_44430</name>
</gene>
<protein>
    <submittedName>
        <fullName evidence="2">Uncharacterized protein</fullName>
    </submittedName>
</protein>
<organism evidence="2 3">
    <name type="scientific">Holothuria leucospilota</name>
    <name type="common">Black long sea cucumber</name>
    <name type="synonym">Mertensiothuria leucospilota</name>
    <dbReference type="NCBI Taxonomy" id="206669"/>
    <lineage>
        <taxon>Eukaryota</taxon>
        <taxon>Metazoa</taxon>
        <taxon>Echinodermata</taxon>
        <taxon>Eleutherozoa</taxon>
        <taxon>Echinozoa</taxon>
        <taxon>Holothuroidea</taxon>
        <taxon>Aspidochirotacea</taxon>
        <taxon>Aspidochirotida</taxon>
        <taxon>Holothuriidae</taxon>
        <taxon>Holothuria</taxon>
    </lineage>
</organism>
<evidence type="ECO:0000313" key="2">
    <source>
        <dbReference type="EMBL" id="KAJ8017896.1"/>
    </source>
</evidence>
<feature type="region of interest" description="Disordered" evidence="1">
    <location>
        <begin position="63"/>
        <end position="99"/>
    </location>
</feature>
<evidence type="ECO:0000313" key="3">
    <source>
        <dbReference type="Proteomes" id="UP001152320"/>
    </source>
</evidence>
<sequence length="283" mass="31941">MASRKRSYRYRVSCKECGKEMDSDWKNSHSRSKHGGRKVEYTAALPSSQSTLNFAPQKAASMDMTEGTSVVTGDNSSLQQDGTSGEILDQPGPSTSAEPVKVTTGIDLSSNPFVNVEGCETVHEVQSMEEMTQSHVVPETTQGEICEPQRPILSNYPGRKYGNETFERSFNPNLYKKYLWISYDVASDSCHCFPCKRFLGNLFEFSNWRKPEKLIKHEQSDKHCNQALSTWIEATAMEKQKSSVLKKLQATHAEEVQVNRNYLKAIIETVCFLCSTKHTTAWK</sequence>
<dbReference type="AlphaFoldDB" id="A0A9Q0YFW2"/>
<keyword evidence="3" id="KW-1185">Reference proteome</keyword>
<proteinExistence type="predicted"/>
<comment type="caution">
    <text evidence="2">The sequence shown here is derived from an EMBL/GenBank/DDBJ whole genome shotgun (WGS) entry which is preliminary data.</text>
</comment>
<reference evidence="2" key="1">
    <citation type="submission" date="2021-10" db="EMBL/GenBank/DDBJ databases">
        <title>Tropical sea cucumber genome reveals ecological adaptation and Cuvierian tubules defense mechanism.</title>
        <authorList>
            <person name="Chen T."/>
        </authorList>
    </citation>
    <scope>NUCLEOTIDE SEQUENCE</scope>
    <source>
        <strain evidence="2">Nanhai2018</strain>
        <tissue evidence="2">Muscle</tissue>
    </source>
</reference>
<dbReference type="EMBL" id="JAIZAY010000875">
    <property type="protein sequence ID" value="KAJ8017896.1"/>
    <property type="molecule type" value="Genomic_DNA"/>
</dbReference>
<dbReference type="Proteomes" id="UP001152320">
    <property type="component" value="Unassembled WGS sequence"/>
</dbReference>
<accession>A0A9Q0YFW2</accession>